<evidence type="ECO:0000313" key="1">
    <source>
        <dbReference type="EMBL" id="UTO55604.1"/>
    </source>
</evidence>
<sequence>MKYFTIALYCIIFFAVSCSPVYRTVFHYTQPSTQEGKKCIRQCVFTYNNCLRQCQAQSNECRLKEKLYNIPSSVISSIANIATITNTKNDDSANNNTLLISTNKKSICNIDECQRLCRSDYNMCFIDCGGQVTSSSVCVHYCDKK</sequence>
<dbReference type="AlphaFoldDB" id="A0A9Q9C152"/>
<evidence type="ECO:0000313" key="2">
    <source>
        <dbReference type="EMBL" id="UTO56525.1"/>
    </source>
</evidence>
<keyword evidence="4" id="KW-1185">Reference proteome</keyword>
<protein>
    <recommendedName>
        <fullName evidence="5">Lipoprotein</fullName>
    </recommendedName>
</protein>
<name>A0A9Q9C152_9RICK</name>
<dbReference type="EMBL" id="CP089286">
    <property type="protein sequence ID" value="UTO55604.1"/>
    <property type="molecule type" value="Genomic_DNA"/>
</dbReference>
<evidence type="ECO:0000313" key="3">
    <source>
        <dbReference type="Proteomes" id="UP001059822"/>
    </source>
</evidence>
<accession>A0A9Q9C152</accession>
<evidence type="ECO:0008006" key="5">
    <source>
        <dbReference type="Google" id="ProtNLM"/>
    </source>
</evidence>
<organism evidence="1 3">
    <name type="scientific">Neoehrlichia mikurensis</name>
    <dbReference type="NCBI Taxonomy" id="89586"/>
    <lineage>
        <taxon>Bacteria</taxon>
        <taxon>Pseudomonadati</taxon>
        <taxon>Pseudomonadota</taxon>
        <taxon>Alphaproteobacteria</taxon>
        <taxon>Rickettsiales</taxon>
        <taxon>Anaplasmataceae</taxon>
        <taxon>Candidatus Neoehrlichia</taxon>
    </lineage>
</organism>
<gene>
    <name evidence="2" type="ORF">LUA81_00745</name>
    <name evidence="1" type="ORF">LUA82_00745</name>
</gene>
<dbReference type="Proteomes" id="UP001059985">
    <property type="component" value="Chromosome"/>
</dbReference>
<dbReference type="PROSITE" id="PS51257">
    <property type="entry name" value="PROKAR_LIPOPROTEIN"/>
    <property type="match status" value="1"/>
</dbReference>
<dbReference type="Proteomes" id="UP001059822">
    <property type="component" value="Chromosome"/>
</dbReference>
<dbReference type="EMBL" id="CP089285">
    <property type="protein sequence ID" value="UTO56525.1"/>
    <property type="molecule type" value="Genomic_DNA"/>
</dbReference>
<evidence type="ECO:0000313" key="4">
    <source>
        <dbReference type="Proteomes" id="UP001059985"/>
    </source>
</evidence>
<dbReference type="RefSeq" id="WP_218193862.1">
    <property type="nucleotide sequence ID" value="NZ_CP054597.1"/>
</dbReference>
<reference evidence="1" key="1">
    <citation type="journal article" date="2022" name="Microorganisms">
        <title>Assembly and Comparison of Ca. Neoehrlichia mikurensis Genomes.</title>
        <authorList>
            <person name="Azagi T."/>
            <person name="Dirks R.P."/>
            <person name="Yebra-Pimentel E.S."/>
            <person name="Schaap P.J."/>
            <person name="Koehorst J.J."/>
            <person name="Esser H.J."/>
            <person name="Sprong H."/>
        </authorList>
    </citation>
    <scope>NUCLEOTIDE SEQUENCE</scope>
    <source>
        <strain evidence="2">18-2804</strain>
        <strain evidence="1">18-2837</strain>
    </source>
</reference>
<proteinExistence type="predicted"/>